<dbReference type="AlphaFoldDB" id="A0A8R1ELF2"/>
<protein>
    <submittedName>
        <fullName evidence="1">Uncharacterized protein</fullName>
    </submittedName>
</protein>
<name>A0A8R1ELF2_CAEJA</name>
<organism evidence="1 2">
    <name type="scientific">Caenorhabditis japonica</name>
    <dbReference type="NCBI Taxonomy" id="281687"/>
    <lineage>
        <taxon>Eukaryota</taxon>
        <taxon>Metazoa</taxon>
        <taxon>Ecdysozoa</taxon>
        <taxon>Nematoda</taxon>
        <taxon>Chromadorea</taxon>
        <taxon>Rhabditida</taxon>
        <taxon>Rhabditina</taxon>
        <taxon>Rhabditomorpha</taxon>
        <taxon>Rhabditoidea</taxon>
        <taxon>Rhabditidae</taxon>
        <taxon>Peloderinae</taxon>
        <taxon>Caenorhabditis</taxon>
    </lineage>
</organism>
<proteinExistence type="predicted"/>
<evidence type="ECO:0000313" key="1">
    <source>
        <dbReference type="EnsemblMetazoa" id="CJA36055.1"/>
    </source>
</evidence>
<keyword evidence="2" id="KW-1185">Reference proteome</keyword>
<dbReference type="EnsemblMetazoa" id="CJA36055.1">
    <property type="protein sequence ID" value="CJA36055.1"/>
    <property type="gene ID" value="WBGene00211902"/>
</dbReference>
<sequence>MVASMIFVRCGICPTVGRMATELIAYVRPHRYSENPKVRGACLAAHLNVVALLPKELSIQLFSVEERQEWVDWAGHVATSVQSLQVEHDLAAQLISMIVEQDQED</sequence>
<reference evidence="2" key="1">
    <citation type="submission" date="2010-08" db="EMBL/GenBank/DDBJ databases">
        <authorList>
            <consortium name="Caenorhabditis japonica Sequencing Consortium"/>
            <person name="Wilson R.K."/>
        </authorList>
    </citation>
    <scope>NUCLEOTIDE SEQUENCE [LARGE SCALE GENOMIC DNA]</scope>
    <source>
        <strain evidence="2">DF5081</strain>
    </source>
</reference>
<dbReference type="Proteomes" id="UP000005237">
    <property type="component" value="Unassembled WGS sequence"/>
</dbReference>
<reference evidence="1" key="2">
    <citation type="submission" date="2022-06" db="UniProtKB">
        <authorList>
            <consortium name="EnsemblMetazoa"/>
        </authorList>
    </citation>
    <scope>IDENTIFICATION</scope>
    <source>
        <strain evidence="1">DF5081</strain>
    </source>
</reference>
<evidence type="ECO:0000313" key="2">
    <source>
        <dbReference type="Proteomes" id="UP000005237"/>
    </source>
</evidence>
<accession>A0A8R1ELF2</accession>